<dbReference type="RefSeq" id="WP_135477371.1">
    <property type="nucleotide sequence ID" value="NZ_SIJK02000008.1"/>
</dbReference>
<evidence type="ECO:0008006" key="5">
    <source>
        <dbReference type="Google" id="ProtNLM"/>
    </source>
</evidence>
<evidence type="ECO:0000256" key="1">
    <source>
        <dbReference type="ARBA" id="ARBA00022933"/>
    </source>
</evidence>
<dbReference type="InterPro" id="IPR010187">
    <property type="entry name" value="Various_sel_PB"/>
</dbReference>
<dbReference type="Pfam" id="PF07355">
    <property type="entry name" value="GRDB"/>
    <property type="match status" value="1"/>
</dbReference>
<dbReference type="Proteomes" id="UP001193081">
    <property type="component" value="Unassembled WGS sequence"/>
</dbReference>
<sequence length="174" mass="19337">MSDFDGLRQNLSRMFGQVLSHVPALAQTWGRTFESVISEEVPFTRLQKPLREVRIALATTGGVHLRSQTPFDMADSRGDATFRSIPSATPREDLMITHDYYDHTNADRDLNLLFPLEHLRDLVAAGHIGSLGTCYGFMGHIEPPHLEALINETAPEAARLMREEGVDALLLTPG</sequence>
<organism evidence="3 4">
    <name type="scientific">Candidatus Chloroploca mongolica</name>
    <dbReference type="NCBI Taxonomy" id="2528176"/>
    <lineage>
        <taxon>Bacteria</taxon>
        <taxon>Bacillati</taxon>
        <taxon>Chloroflexota</taxon>
        <taxon>Chloroflexia</taxon>
        <taxon>Chloroflexales</taxon>
        <taxon>Chloroflexineae</taxon>
        <taxon>Oscillochloridaceae</taxon>
        <taxon>Candidatus Chloroploca</taxon>
    </lineage>
</organism>
<proteinExistence type="predicted"/>
<gene>
    <name evidence="3" type="ORF">EYB53_006345</name>
</gene>
<name>A0ABS4D7D0_9CHLR</name>
<accession>A0ABS4D7D0</accession>
<evidence type="ECO:0000256" key="2">
    <source>
        <dbReference type="ARBA" id="ARBA00023002"/>
    </source>
</evidence>
<keyword evidence="1" id="KW-0712">Selenocysteine</keyword>
<keyword evidence="4" id="KW-1185">Reference proteome</keyword>
<evidence type="ECO:0000313" key="3">
    <source>
        <dbReference type="EMBL" id="MBP1465320.1"/>
    </source>
</evidence>
<evidence type="ECO:0000313" key="4">
    <source>
        <dbReference type="Proteomes" id="UP001193081"/>
    </source>
</evidence>
<keyword evidence="2" id="KW-0560">Oxidoreductase</keyword>
<reference evidence="3 4" key="1">
    <citation type="submission" date="2021-03" db="EMBL/GenBank/DDBJ databases">
        <authorList>
            <person name="Grouzdev D.S."/>
        </authorList>
    </citation>
    <scope>NUCLEOTIDE SEQUENCE [LARGE SCALE GENOMIC DNA]</scope>
    <source>
        <strain evidence="3 4">M50-1</strain>
    </source>
</reference>
<dbReference type="EMBL" id="SIJK02000008">
    <property type="protein sequence ID" value="MBP1465320.1"/>
    <property type="molecule type" value="Genomic_DNA"/>
</dbReference>
<protein>
    <recommendedName>
        <fullName evidence="5">D-proline reductase</fullName>
    </recommendedName>
</protein>
<comment type="caution">
    <text evidence="3">The sequence shown here is derived from an EMBL/GenBank/DDBJ whole genome shotgun (WGS) entry which is preliminary data.</text>
</comment>